<sequence>MRSTGLDQRELSALTLIGEHEGCSVEWLHGRVDLSQSGTVRLVDRHLVRRERSTGRGVPLRAARLR</sequence>
<evidence type="ECO:0000313" key="2">
    <source>
        <dbReference type="Proteomes" id="UP000612585"/>
    </source>
</evidence>
<keyword evidence="2" id="KW-1185">Reference proteome</keyword>
<dbReference type="InterPro" id="IPR036388">
    <property type="entry name" value="WH-like_DNA-bd_sf"/>
</dbReference>
<gene>
    <name evidence="1" type="ORF">Vau01_119710</name>
</gene>
<comment type="caution">
    <text evidence="1">The sequence shown here is derived from an EMBL/GenBank/DDBJ whole genome shotgun (WGS) entry which is preliminary data.</text>
</comment>
<dbReference type="InterPro" id="IPR036390">
    <property type="entry name" value="WH_DNA-bd_sf"/>
</dbReference>
<dbReference type="AlphaFoldDB" id="A0A8J3ZM03"/>
<dbReference type="Gene3D" id="1.10.10.10">
    <property type="entry name" value="Winged helix-like DNA-binding domain superfamily/Winged helix DNA-binding domain"/>
    <property type="match status" value="1"/>
</dbReference>
<proteinExistence type="predicted"/>
<protein>
    <submittedName>
        <fullName evidence="1">Uncharacterized protein</fullName>
    </submittedName>
</protein>
<dbReference type="EMBL" id="BOPG01000117">
    <property type="protein sequence ID" value="GIJ64455.1"/>
    <property type="molecule type" value="Genomic_DNA"/>
</dbReference>
<accession>A0A8J3ZM03</accession>
<dbReference type="RefSeq" id="WP_204013083.1">
    <property type="nucleotide sequence ID" value="NZ_BOPG01000117.1"/>
</dbReference>
<organism evidence="1 2">
    <name type="scientific">Virgisporangium aurantiacum</name>
    <dbReference type="NCBI Taxonomy" id="175570"/>
    <lineage>
        <taxon>Bacteria</taxon>
        <taxon>Bacillati</taxon>
        <taxon>Actinomycetota</taxon>
        <taxon>Actinomycetes</taxon>
        <taxon>Micromonosporales</taxon>
        <taxon>Micromonosporaceae</taxon>
        <taxon>Virgisporangium</taxon>
    </lineage>
</organism>
<dbReference type="SUPFAM" id="SSF46785">
    <property type="entry name" value="Winged helix' DNA-binding domain"/>
    <property type="match status" value="1"/>
</dbReference>
<evidence type="ECO:0000313" key="1">
    <source>
        <dbReference type="EMBL" id="GIJ64455.1"/>
    </source>
</evidence>
<dbReference type="Proteomes" id="UP000612585">
    <property type="component" value="Unassembled WGS sequence"/>
</dbReference>
<name>A0A8J3ZM03_9ACTN</name>
<reference evidence="1" key="1">
    <citation type="submission" date="2021-01" db="EMBL/GenBank/DDBJ databases">
        <title>Whole genome shotgun sequence of Virgisporangium aurantiacum NBRC 16421.</title>
        <authorList>
            <person name="Komaki H."/>
            <person name="Tamura T."/>
        </authorList>
    </citation>
    <scope>NUCLEOTIDE SEQUENCE</scope>
    <source>
        <strain evidence="1">NBRC 16421</strain>
    </source>
</reference>